<dbReference type="GO" id="GO:0003735">
    <property type="term" value="F:structural constituent of ribosome"/>
    <property type="evidence" value="ECO:0007669"/>
    <property type="project" value="InterPro"/>
</dbReference>
<dbReference type="STRING" id="1618369.UV54_C0033G0002"/>
<reference evidence="5 6" key="1">
    <citation type="journal article" date="2015" name="Nature">
        <title>rRNA introns, odd ribosomes, and small enigmatic genomes across a large radiation of phyla.</title>
        <authorList>
            <person name="Brown C.T."/>
            <person name="Hug L.A."/>
            <person name="Thomas B.C."/>
            <person name="Sharon I."/>
            <person name="Castelle C.J."/>
            <person name="Singh A."/>
            <person name="Wilkins M.J."/>
            <person name="Williams K.H."/>
            <person name="Banfield J.F."/>
        </authorList>
    </citation>
    <scope>NUCLEOTIDE SEQUENCE [LARGE SCALE GENOMIC DNA]</scope>
</reference>
<evidence type="ECO:0000313" key="5">
    <source>
        <dbReference type="EMBL" id="KKS79491.1"/>
    </source>
</evidence>
<protein>
    <recommendedName>
        <fullName evidence="2">Small ribosomal subunit protein bS6</fullName>
    </recommendedName>
    <alternativeName>
        <fullName evidence="3">30S ribosomal protein S6</fullName>
    </alternativeName>
</protein>
<evidence type="ECO:0000256" key="4">
    <source>
        <dbReference type="SAM" id="MobiDB-lite"/>
    </source>
</evidence>
<evidence type="ECO:0000256" key="1">
    <source>
        <dbReference type="ARBA" id="ARBA00009512"/>
    </source>
</evidence>
<evidence type="ECO:0000256" key="2">
    <source>
        <dbReference type="ARBA" id="ARBA00035294"/>
    </source>
</evidence>
<dbReference type="GO" id="GO:0019843">
    <property type="term" value="F:rRNA binding"/>
    <property type="evidence" value="ECO:0007669"/>
    <property type="project" value="InterPro"/>
</dbReference>
<proteinExistence type="inferred from homology"/>
<accession>A0A0G1E8X1</accession>
<feature type="compositionally biased region" description="Polar residues" evidence="4">
    <location>
        <begin position="105"/>
        <end position="127"/>
    </location>
</feature>
<dbReference type="GO" id="GO:0006412">
    <property type="term" value="P:translation"/>
    <property type="evidence" value="ECO:0007669"/>
    <property type="project" value="InterPro"/>
</dbReference>
<dbReference type="Gene3D" id="3.30.70.60">
    <property type="match status" value="1"/>
</dbReference>
<dbReference type="Pfam" id="PF01250">
    <property type="entry name" value="Ribosomal_S6"/>
    <property type="match status" value="1"/>
</dbReference>
<dbReference type="AlphaFoldDB" id="A0A0G1E8X1"/>
<feature type="region of interest" description="Disordered" evidence="4">
    <location>
        <begin position="97"/>
        <end position="130"/>
    </location>
</feature>
<comment type="caution">
    <text evidence="5">The sequence shown here is derived from an EMBL/GenBank/DDBJ whole genome shotgun (WGS) entry which is preliminary data.</text>
</comment>
<evidence type="ECO:0000256" key="3">
    <source>
        <dbReference type="ARBA" id="ARBA00035520"/>
    </source>
</evidence>
<dbReference type="InterPro" id="IPR035980">
    <property type="entry name" value="Ribosomal_bS6_sf"/>
</dbReference>
<dbReference type="EMBL" id="LCEW01000033">
    <property type="protein sequence ID" value="KKS79491.1"/>
    <property type="molecule type" value="Genomic_DNA"/>
</dbReference>
<evidence type="ECO:0000313" key="6">
    <source>
        <dbReference type="Proteomes" id="UP000034213"/>
    </source>
</evidence>
<name>A0A0G1E8X1_9BACT</name>
<sequence length="147" mass="16830">MNSALKDEEVLSFSENLRNFIAEKNGLIISTGTPKRQSLSYRIKKEDAAVFSWIKFTLKTELLKDFKEYFDKLPAVLRFLVIKTKQEATRKTVPRIKLTDVPKTDSMQMPETKQEGTTATENKSTENAVAVKEEDIDKKIEELLGEN</sequence>
<gene>
    <name evidence="5" type="ORF">UV54_C0033G0002</name>
</gene>
<dbReference type="GO" id="GO:0005840">
    <property type="term" value="C:ribosome"/>
    <property type="evidence" value="ECO:0007669"/>
    <property type="project" value="InterPro"/>
</dbReference>
<comment type="similarity">
    <text evidence="1">Belongs to the bacterial ribosomal protein bS6 family.</text>
</comment>
<organism evidence="5 6">
    <name type="scientific">Candidatus Beckwithbacteria bacterium GW2011_GWA2_43_10</name>
    <dbReference type="NCBI Taxonomy" id="1618369"/>
    <lineage>
        <taxon>Bacteria</taxon>
        <taxon>Candidatus Beckwithiibacteriota</taxon>
    </lineage>
</organism>
<dbReference type="InterPro" id="IPR014717">
    <property type="entry name" value="Transl_elong_EF1B/ribsomal_bS6"/>
</dbReference>
<dbReference type="Proteomes" id="UP000034213">
    <property type="component" value="Unassembled WGS sequence"/>
</dbReference>
<dbReference type="InterPro" id="IPR000529">
    <property type="entry name" value="Ribosomal_bS6"/>
</dbReference>
<dbReference type="SUPFAM" id="SSF54995">
    <property type="entry name" value="Ribosomal protein S6"/>
    <property type="match status" value="1"/>
</dbReference>